<dbReference type="EMBL" id="PKJS01000001">
    <property type="protein sequence ID" value="PKZ69950.1"/>
    <property type="molecule type" value="Genomic_DNA"/>
</dbReference>
<feature type="domain" description="RiboL-PSP-HEPN" evidence="1">
    <location>
        <begin position="6"/>
        <end position="158"/>
    </location>
</feature>
<accession>A0A2I1RLF0</accession>
<dbReference type="Proteomes" id="UP000234914">
    <property type="component" value="Unassembled WGS sequence"/>
</dbReference>
<gene>
    <name evidence="2" type="ORF">CYJ96_00965</name>
</gene>
<sequence>MIASSHIDKTLKDLDKLYNSATSQKKAIYYSKLALIELCGWIEETLDNIVIRHANRKLKLPCNKKYYSEKIVMKTYGFDYKANIRPMFINLVGIIEVEKIEKKLDKKMQLQIFKSQLGSLKKIRNDAAHTHLKGVTRVYIAPSYIIGEFSTIKQFLEKIDSELRMR</sequence>
<protein>
    <submittedName>
        <fullName evidence="2">Endoribonuclease</fullName>
    </submittedName>
</protein>
<dbReference type="InterPro" id="IPR041519">
    <property type="entry name" value="HEPN_RiboL-PSP"/>
</dbReference>
<evidence type="ECO:0000313" key="2">
    <source>
        <dbReference type="EMBL" id="PKZ69950.1"/>
    </source>
</evidence>
<reference evidence="2 3" key="1">
    <citation type="submission" date="2017-12" db="EMBL/GenBank/DDBJ databases">
        <title>Phylogenetic diversity of female urinary microbiome.</title>
        <authorList>
            <person name="Thomas-White K."/>
            <person name="Wolfe A.J."/>
        </authorList>
    </citation>
    <scope>NUCLEOTIDE SEQUENCE [LARGE SCALE GENOMIC DNA]</scope>
    <source>
        <strain evidence="2 3">UMB0416</strain>
    </source>
</reference>
<dbReference type="Pfam" id="PF18735">
    <property type="entry name" value="HEPN_RiboL-PSP"/>
    <property type="match status" value="1"/>
</dbReference>
<evidence type="ECO:0000259" key="1">
    <source>
        <dbReference type="Pfam" id="PF18735"/>
    </source>
</evidence>
<comment type="caution">
    <text evidence="2">The sequence shown here is derived from an EMBL/GenBank/DDBJ whole genome shotgun (WGS) entry which is preliminary data.</text>
</comment>
<evidence type="ECO:0000313" key="3">
    <source>
        <dbReference type="Proteomes" id="UP000234914"/>
    </source>
</evidence>
<organism evidence="2 3">
    <name type="scientific">Faucicola osloensis</name>
    <name type="common">Moraxella osloensis</name>
    <dbReference type="NCBI Taxonomy" id="34062"/>
    <lineage>
        <taxon>Bacteria</taxon>
        <taxon>Pseudomonadati</taxon>
        <taxon>Pseudomonadota</taxon>
        <taxon>Gammaproteobacteria</taxon>
        <taxon>Moraxellales</taxon>
        <taxon>Moraxellaceae</taxon>
        <taxon>Faucicola</taxon>
    </lineage>
</organism>
<name>A0A2I1RLF0_FAUOS</name>
<dbReference type="AlphaFoldDB" id="A0A2I1RLF0"/>
<proteinExistence type="predicted"/>
<dbReference type="RefSeq" id="WP_101963571.1">
    <property type="nucleotide sequence ID" value="NZ_PKJS01000001.1"/>
</dbReference>